<name>A0A1A8KAI8_NOTKU</name>
<evidence type="ECO:0000313" key="1">
    <source>
        <dbReference type="EMBL" id="SBR29368.1"/>
    </source>
</evidence>
<organism evidence="1">
    <name type="scientific">Nothobranchius kuhntae</name>
    <name type="common">Beira killifish</name>
    <dbReference type="NCBI Taxonomy" id="321403"/>
    <lineage>
        <taxon>Eukaryota</taxon>
        <taxon>Metazoa</taxon>
        <taxon>Chordata</taxon>
        <taxon>Craniata</taxon>
        <taxon>Vertebrata</taxon>
        <taxon>Euteleostomi</taxon>
        <taxon>Actinopterygii</taxon>
        <taxon>Neopterygii</taxon>
        <taxon>Teleostei</taxon>
        <taxon>Neoteleostei</taxon>
        <taxon>Acanthomorphata</taxon>
        <taxon>Ovalentaria</taxon>
        <taxon>Atherinomorphae</taxon>
        <taxon>Cyprinodontiformes</taxon>
        <taxon>Nothobranchiidae</taxon>
        <taxon>Nothobranchius</taxon>
    </lineage>
</organism>
<dbReference type="AlphaFoldDB" id="A0A1A8KAI8"/>
<dbReference type="EMBL" id="HAEE01009318">
    <property type="protein sequence ID" value="SBR29368.1"/>
    <property type="molecule type" value="Transcribed_RNA"/>
</dbReference>
<feature type="non-terminal residue" evidence="1">
    <location>
        <position position="40"/>
    </location>
</feature>
<sequence>VSDLSKKDEKLRNSSALFWIVYNRLKFHLEARGTFQKSET</sequence>
<keyword evidence="1" id="KW-0675">Receptor</keyword>
<gene>
    <name evidence="1" type="primary">PVRL2L</name>
</gene>
<proteinExistence type="predicted"/>
<reference evidence="1" key="1">
    <citation type="submission" date="2016-05" db="EMBL/GenBank/DDBJ databases">
        <authorList>
            <person name="Lavstsen T."/>
            <person name="Jespersen J.S."/>
        </authorList>
    </citation>
    <scope>NUCLEOTIDE SEQUENCE</scope>
    <source>
        <tissue evidence="1">Brain</tissue>
    </source>
</reference>
<feature type="non-terminal residue" evidence="1">
    <location>
        <position position="1"/>
    </location>
</feature>
<reference evidence="1" key="2">
    <citation type="submission" date="2016-06" db="EMBL/GenBank/DDBJ databases">
        <title>The genome of a short-lived fish provides insights into sex chromosome evolution and the genetic control of aging.</title>
        <authorList>
            <person name="Reichwald K."/>
            <person name="Felder M."/>
            <person name="Petzold A."/>
            <person name="Koch P."/>
            <person name="Groth M."/>
            <person name="Platzer M."/>
        </authorList>
    </citation>
    <scope>NUCLEOTIDE SEQUENCE</scope>
    <source>
        <tissue evidence="1">Brain</tissue>
    </source>
</reference>
<accession>A0A1A8KAI8</accession>
<protein>
    <submittedName>
        <fullName evidence="1">Poliovirus receptor-related 2 like</fullName>
    </submittedName>
</protein>